<reference evidence="2" key="1">
    <citation type="journal article" date="2019" name="Int. J. Syst. Evol. Microbiol.">
        <title>The Global Catalogue of Microorganisms (GCM) 10K type strain sequencing project: providing services to taxonomists for standard genome sequencing and annotation.</title>
        <authorList>
            <consortium name="The Broad Institute Genomics Platform"/>
            <consortium name="The Broad Institute Genome Sequencing Center for Infectious Disease"/>
            <person name="Wu L."/>
            <person name="Ma J."/>
        </authorList>
    </citation>
    <scope>NUCLEOTIDE SEQUENCE [LARGE SCALE GENOMIC DNA]</scope>
    <source>
        <strain evidence="2">CCUG 70865</strain>
    </source>
</reference>
<evidence type="ECO:0000313" key="1">
    <source>
        <dbReference type="EMBL" id="MFD1604181.1"/>
    </source>
</evidence>
<dbReference type="EMBL" id="JBHUDZ010000012">
    <property type="protein sequence ID" value="MFD1604181.1"/>
    <property type="molecule type" value="Genomic_DNA"/>
</dbReference>
<dbReference type="RefSeq" id="WP_379814439.1">
    <property type="nucleotide sequence ID" value="NZ_JBHUDZ010000012.1"/>
</dbReference>
<accession>A0ABW4HFG2</accession>
<sequence length="129" mass="15519">MYLIISILFSIFTLNAESKEKIYFGRAHNYNAIYSYGVSEIYISSDSTMTRYDYRLPNKKEWKNYQNYEAKKEVQIISKKGKYYSLINPVNHLENEMHFVKITENRLIYYYRATDGSLIKGFIFKRKMN</sequence>
<gene>
    <name evidence="1" type="ORF">ACFSC2_15675</name>
</gene>
<name>A0ABW4HFG2_9FLAO</name>
<protein>
    <submittedName>
        <fullName evidence="1">Uncharacterized protein</fullName>
    </submittedName>
</protein>
<dbReference type="Proteomes" id="UP001597138">
    <property type="component" value="Unassembled WGS sequence"/>
</dbReference>
<comment type="caution">
    <text evidence="1">The sequence shown here is derived from an EMBL/GenBank/DDBJ whole genome shotgun (WGS) entry which is preliminary data.</text>
</comment>
<evidence type="ECO:0000313" key="2">
    <source>
        <dbReference type="Proteomes" id="UP001597138"/>
    </source>
</evidence>
<organism evidence="1 2">
    <name type="scientific">Flavobacterium artemisiae</name>
    <dbReference type="NCBI Taxonomy" id="2126556"/>
    <lineage>
        <taxon>Bacteria</taxon>
        <taxon>Pseudomonadati</taxon>
        <taxon>Bacteroidota</taxon>
        <taxon>Flavobacteriia</taxon>
        <taxon>Flavobacteriales</taxon>
        <taxon>Flavobacteriaceae</taxon>
        <taxon>Flavobacterium</taxon>
    </lineage>
</organism>
<keyword evidence="2" id="KW-1185">Reference proteome</keyword>
<proteinExistence type="predicted"/>